<keyword evidence="2" id="KW-1133">Transmembrane helix</keyword>
<dbReference type="SUPFAM" id="SSF103511">
    <property type="entry name" value="Chlorophyll a-b binding protein"/>
    <property type="match status" value="1"/>
</dbReference>
<evidence type="ECO:0000256" key="1">
    <source>
        <dbReference type="SAM" id="MobiDB-lite"/>
    </source>
</evidence>
<feature type="transmembrane region" description="Helical" evidence="2">
    <location>
        <begin position="82"/>
        <end position="100"/>
    </location>
</feature>
<dbReference type="EMBL" id="JALJOU010000023">
    <property type="protein sequence ID" value="KAK9837069.1"/>
    <property type="molecule type" value="Genomic_DNA"/>
</dbReference>
<feature type="region of interest" description="Disordered" evidence="1">
    <location>
        <begin position="145"/>
        <end position="164"/>
    </location>
</feature>
<accession>A0AAW1RTQ7</accession>
<protein>
    <submittedName>
        <fullName evidence="3">Uncharacterized protein</fullName>
    </submittedName>
</protein>
<feature type="transmembrane region" description="Helical" evidence="2">
    <location>
        <begin position="120"/>
        <end position="139"/>
    </location>
</feature>
<dbReference type="AlphaFoldDB" id="A0AAW1RTQ7"/>
<feature type="transmembrane region" description="Helical" evidence="2">
    <location>
        <begin position="229"/>
        <end position="251"/>
    </location>
</feature>
<reference evidence="3 4" key="1">
    <citation type="journal article" date="2024" name="Nat. Commun.">
        <title>Phylogenomics reveals the evolutionary origins of lichenization in chlorophyte algae.</title>
        <authorList>
            <person name="Puginier C."/>
            <person name="Libourel C."/>
            <person name="Otte J."/>
            <person name="Skaloud P."/>
            <person name="Haon M."/>
            <person name="Grisel S."/>
            <person name="Petersen M."/>
            <person name="Berrin J.G."/>
            <person name="Delaux P.M."/>
            <person name="Dal Grande F."/>
            <person name="Keller J."/>
        </authorList>
    </citation>
    <scope>NUCLEOTIDE SEQUENCE [LARGE SCALE GENOMIC DNA]</scope>
    <source>
        <strain evidence="3 4">SAG 245.80</strain>
    </source>
</reference>
<keyword evidence="4" id="KW-1185">Reference proteome</keyword>
<sequence>MTTTMMSQSIPSAVSFKSRVASRQAFMPARAPVATPARQLRVLAARGPNLKPKNNIAKVKYDESAFRTSPLESAFTRRREIFVGRIAMTGFFSAVVGELLTGKGALGQLGLETRLPQPVINWLVIAIVGFNVVTALNPFGSTFSKENQQDVRKRPQGAVQNPKKNVLNDPKGTVGIPGEFGFLKKNELFVGRVAMLGFAAELVGEVLTKGKGPIGQLGLPLGLPLNPEYAGLGLAVWVGFFLVAAIGNGYFGQQEGDEEIY</sequence>
<dbReference type="Gene3D" id="1.10.3460.10">
    <property type="entry name" value="Chlorophyll a/b binding protein domain"/>
    <property type="match status" value="1"/>
</dbReference>
<keyword evidence="2" id="KW-0472">Membrane</keyword>
<name>A0AAW1RTQ7_9CHLO</name>
<gene>
    <name evidence="3" type="ORF">WJX81_000187</name>
</gene>
<organism evidence="3 4">
    <name type="scientific">Elliptochloris bilobata</name>
    <dbReference type="NCBI Taxonomy" id="381761"/>
    <lineage>
        <taxon>Eukaryota</taxon>
        <taxon>Viridiplantae</taxon>
        <taxon>Chlorophyta</taxon>
        <taxon>core chlorophytes</taxon>
        <taxon>Trebouxiophyceae</taxon>
        <taxon>Trebouxiophyceae incertae sedis</taxon>
        <taxon>Elliptochloris clade</taxon>
        <taxon>Elliptochloris</taxon>
    </lineage>
</organism>
<dbReference type="GO" id="GO:0009507">
    <property type="term" value="C:chloroplast"/>
    <property type="evidence" value="ECO:0007669"/>
    <property type="project" value="UniProtKB-SubCell"/>
</dbReference>
<comment type="caution">
    <text evidence="3">The sequence shown here is derived from an EMBL/GenBank/DDBJ whole genome shotgun (WGS) entry which is preliminary data.</text>
</comment>
<proteinExistence type="predicted"/>
<feature type="transmembrane region" description="Helical" evidence="2">
    <location>
        <begin position="189"/>
        <end position="209"/>
    </location>
</feature>
<dbReference type="Proteomes" id="UP001445335">
    <property type="component" value="Unassembled WGS sequence"/>
</dbReference>
<evidence type="ECO:0000313" key="4">
    <source>
        <dbReference type="Proteomes" id="UP001445335"/>
    </source>
</evidence>
<evidence type="ECO:0000313" key="3">
    <source>
        <dbReference type="EMBL" id="KAK9837069.1"/>
    </source>
</evidence>
<keyword evidence="2" id="KW-0812">Transmembrane</keyword>
<evidence type="ECO:0000256" key="2">
    <source>
        <dbReference type="SAM" id="Phobius"/>
    </source>
</evidence>